<keyword evidence="1" id="KW-0175">Coiled coil</keyword>
<evidence type="ECO:0000313" key="4">
    <source>
        <dbReference type="Proteomes" id="UP000565441"/>
    </source>
</evidence>
<feature type="region of interest" description="Disordered" evidence="2">
    <location>
        <begin position="310"/>
        <end position="421"/>
    </location>
</feature>
<feature type="coiled-coil region" evidence="1">
    <location>
        <begin position="156"/>
        <end position="183"/>
    </location>
</feature>
<reference evidence="3 4" key="1">
    <citation type="journal article" date="2020" name="ISME J.">
        <title>Uncovering the hidden diversity of litter-decomposition mechanisms in mushroom-forming fungi.</title>
        <authorList>
            <person name="Floudas D."/>
            <person name="Bentzer J."/>
            <person name="Ahren D."/>
            <person name="Johansson T."/>
            <person name="Persson P."/>
            <person name="Tunlid A."/>
        </authorList>
    </citation>
    <scope>NUCLEOTIDE SEQUENCE [LARGE SCALE GENOMIC DNA]</scope>
    <source>
        <strain evidence="3 4">CBS 661.87</strain>
    </source>
</reference>
<comment type="caution">
    <text evidence="3">The sequence shown here is derived from an EMBL/GenBank/DDBJ whole genome shotgun (WGS) entry which is preliminary data.</text>
</comment>
<protein>
    <submittedName>
        <fullName evidence="3">Uncharacterized protein</fullName>
    </submittedName>
</protein>
<evidence type="ECO:0000313" key="3">
    <source>
        <dbReference type="EMBL" id="KAF5380153.1"/>
    </source>
</evidence>
<proteinExistence type="predicted"/>
<accession>A0A8H5M439</accession>
<feature type="compositionally biased region" description="Low complexity" evidence="2">
    <location>
        <begin position="257"/>
        <end position="266"/>
    </location>
</feature>
<feature type="compositionally biased region" description="Polar residues" evidence="2">
    <location>
        <begin position="85"/>
        <end position="99"/>
    </location>
</feature>
<sequence>MMSSPPLTPTPSAPVTASKRLSLNVSIGPRPLHLLDGNVPSPTPGPVTAPLAPTSFRHSAPELPSTPSSSKSPRPNSRRQSSISYRSNTNDLSLSTRSPLGSAGYGLTRSQSVGPKSNNRNTPPRDRRSAGFEANATQERPPLTLAEKHSELLHFIAQKEAKCLELRSQLAIHEDELLQLKRKWERIVNRGFLDGTSSQTPNGQGSGAMLEGIREGVQGVSRFIAAGLSIGELSPAPTGSPSQYSIPAPRPLRPTHSNSQSNSSMSTYTTKSTRFSQSSASSVGEEPITPQEKTEDEGEDLAQVLMVHDTGATPTMSPNPAFVQRQQRGVRTNTPSQSTRSSFETERDTFLTSSKMHRRRSRDAHSFEYTLSPGEYASSSSPSVSPPPSKATETEKSEAARLKRASLNGTGFPPVSSIPGLASLTVGAASPPVASWVGSVGKKWEELQRGSTFSKNQKRASILLADVSQSIVSALSSPPSTATFKSPSPALSSYFSPSPASPLSASTTSTSLLDDDDFSMPISSIMTPDTTSMLKPKPRPQPDPILQHPTSTTTISASTASKTIASAKSKPKDDEDEWNW</sequence>
<dbReference type="AlphaFoldDB" id="A0A8H5M439"/>
<feature type="compositionally biased region" description="Polar residues" evidence="2">
    <location>
        <begin position="312"/>
        <end position="342"/>
    </location>
</feature>
<feature type="region of interest" description="Disordered" evidence="2">
    <location>
        <begin position="28"/>
        <end position="142"/>
    </location>
</feature>
<evidence type="ECO:0000256" key="1">
    <source>
        <dbReference type="SAM" id="Coils"/>
    </source>
</evidence>
<dbReference type="OrthoDB" id="3204900at2759"/>
<organism evidence="3 4">
    <name type="scientific">Tricholomella constricta</name>
    <dbReference type="NCBI Taxonomy" id="117010"/>
    <lineage>
        <taxon>Eukaryota</taxon>
        <taxon>Fungi</taxon>
        <taxon>Dikarya</taxon>
        <taxon>Basidiomycota</taxon>
        <taxon>Agaricomycotina</taxon>
        <taxon>Agaricomycetes</taxon>
        <taxon>Agaricomycetidae</taxon>
        <taxon>Agaricales</taxon>
        <taxon>Tricholomatineae</taxon>
        <taxon>Lyophyllaceae</taxon>
        <taxon>Tricholomella</taxon>
    </lineage>
</organism>
<feature type="region of interest" description="Disordered" evidence="2">
    <location>
        <begin position="233"/>
        <end position="297"/>
    </location>
</feature>
<feature type="compositionally biased region" description="Polar residues" evidence="2">
    <location>
        <begin position="108"/>
        <end position="122"/>
    </location>
</feature>
<feature type="compositionally biased region" description="Low complexity" evidence="2">
    <location>
        <begin position="61"/>
        <end position="84"/>
    </location>
</feature>
<feature type="compositionally biased region" description="Polar residues" evidence="2">
    <location>
        <begin position="521"/>
        <end position="533"/>
    </location>
</feature>
<dbReference type="Proteomes" id="UP000565441">
    <property type="component" value="Unassembled WGS sequence"/>
</dbReference>
<name>A0A8H5M439_9AGAR</name>
<dbReference type="EMBL" id="JAACJP010000014">
    <property type="protein sequence ID" value="KAF5380153.1"/>
    <property type="molecule type" value="Genomic_DNA"/>
</dbReference>
<evidence type="ECO:0000256" key="2">
    <source>
        <dbReference type="SAM" id="MobiDB-lite"/>
    </source>
</evidence>
<feature type="compositionally biased region" description="Low complexity" evidence="2">
    <location>
        <begin position="486"/>
        <end position="512"/>
    </location>
</feature>
<feature type="region of interest" description="Disordered" evidence="2">
    <location>
        <begin position="476"/>
        <end position="580"/>
    </location>
</feature>
<feature type="compositionally biased region" description="Basic and acidic residues" evidence="2">
    <location>
        <begin position="392"/>
        <end position="401"/>
    </location>
</feature>
<feature type="compositionally biased region" description="Polar residues" evidence="2">
    <location>
        <begin position="267"/>
        <end position="282"/>
    </location>
</feature>
<feature type="compositionally biased region" description="Polar residues" evidence="2">
    <location>
        <begin position="476"/>
        <end position="485"/>
    </location>
</feature>
<feature type="compositionally biased region" description="Low complexity" evidence="2">
    <location>
        <begin position="549"/>
        <end position="568"/>
    </location>
</feature>
<keyword evidence="4" id="KW-1185">Reference proteome</keyword>
<gene>
    <name evidence="3" type="ORF">D9615_006144</name>
</gene>